<dbReference type="Proteomes" id="UP000002163">
    <property type="component" value="Chromosome"/>
</dbReference>
<evidence type="ECO:0000313" key="2">
    <source>
        <dbReference type="Proteomes" id="UP000002163"/>
    </source>
</evidence>
<gene>
    <name evidence="1" type="ordered locus">SPH_1483</name>
</gene>
<proteinExistence type="predicted"/>
<accession>B1ICF3</accession>
<dbReference type="AlphaFoldDB" id="B1ICF3"/>
<protein>
    <submittedName>
        <fullName evidence="1">Uncharacterized protein</fullName>
    </submittedName>
</protein>
<dbReference type="EMBL" id="CP000936">
    <property type="protein sequence ID" value="ACA37621.1"/>
    <property type="molecule type" value="Genomic_DNA"/>
</dbReference>
<organism evidence="1 2">
    <name type="scientific">Streptococcus pneumoniae (strain Hungary19A-6)</name>
    <dbReference type="NCBI Taxonomy" id="487214"/>
    <lineage>
        <taxon>Bacteria</taxon>
        <taxon>Bacillati</taxon>
        <taxon>Bacillota</taxon>
        <taxon>Bacilli</taxon>
        <taxon>Lactobacillales</taxon>
        <taxon>Streptococcaceae</taxon>
        <taxon>Streptococcus</taxon>
    </lineage>
</organism>
<dbReference type="HOGENOM" id="CLU_213973_0_0_9"/>
<evidence type="ECO:0000313" key="1">
    <source>
        <dbReference type="EMBL" id="ACA37621.1"/>
    </source>
</evidence>
<name>B1ICF3_STRPI</name>
<reference evidence="2" key="1">
    <citation type="journal article" date="2010" name="Genome Biol.">
        <title>Structure and dynamics of the pan-genome of Streptococcus pneumoniae and closely related species.</title>
        <authorList>
            <person name="Donati C."/>
            <person name="Hiller N.L."/>
            <person name="Tettelin H."/>
            <person name="Muzzi A."/>
            <person name="Croucher N.J."/>
            <person name="Angiuoli S.V."/>
            <person name="Oggioni M."/>
            <person name="Dunning Hotopp J.C."/>
            <person name="Hu F.Z."/>
            <person name="Riley D.R."/>
            <person name="Covacci A."/>
            <person name="Mitchell T.J."/>
            <person name="Bentley S.D."/>
            <person name="Kilian M."/>
            <person name="Ehrlich G.D."/>
            <person name="Rappuoli R."/>
            <person name="Moxon E.R."/>
            <person name="Masignani V."/>
        </authorList>
    </citation>
    <scope>NUCLEOTIDE SEQUENCE [LARGE SCALE GENOMIC DNA]</scope>
    <source>
        <strain evidence="2">Hungary19A-6</strain>
    </source>
</reference>
<sequence>MRNPYLPVFESDKRLIETDKLIWFPAKNSLAGFLWLFVNCSGLKKS</sequence>
<dbReference type="KEGG" id="spv:SPH_1483"/>